<feature type="transmembrane region" description="Helical" evidence="1">
    <location>
        <begin position="147"/>
        <end position="167"/>
    </location>
</feature>
<feature type="transmembrane region" description="Helical" evidence="1">
    <location>
        <begin position="179"/>
        <end position="198"/>
    </location>
</feature>
<feature type="transmembrane region" description="Helical" evidence="1">
    <location>
        <begin position="244"/>
        <end position="265"/>
    </location>
</feature>
<dbReference type="AlphaFoldDB" id="A0A4Q7WM17"/>
<evidence type="ECO:0000313" key="2">
    <source>
        <dbReference type="EMBL" id="RZU11144.1"/>
    </source>
</evidence>
<proteinExistence type="predicted"/>
<keyword evidence="1" id="KW-0812">Transmembrane</keyword>
<dbReference type="RefSeq" id="WP_130447626.1">
    <property type="nucleotide sequence ID" value="NZ_SHKR01000015.1"/>
</dbReference>
<name>A0A4Q7WM17_9ACTN</name>
<keyword evidence="1" id="KW-0472">Membrane</keyword>
<keyword evidence="1" id="KW-1133">Transmembrane helix</keyword>
<accession>A0A4Q7WM17</accession>
<evidence type="ECO:0000256" key="1">
    <source>
        <dbReference type="SAM" id="Phobius"/>
    </source>
</evidence>
<organism evidence="2 3">
    <name type="scientific">Kribbella rubisoli</name>
    <dbReference type="NCBI Taxonomy" id="3075929"/>
    <lineage>
        <taxon>Bacteria</taxon>
        <taxon>Bacillati</taxon>
        <taxon>Actinomycetota</taxon>
        <taxon>Actinomycetes</taxon>
        <taxon>Propionibacteriales</taxon>
        <taxon>Kribbellaceae</taxon>
        <taxon>Kribbella</taxon>
    </lineage>
</organism>
<gene>
    <name evidence="2" type="ORF">EV645_6303</name>
</gene>
<dbReference type="InterPro" id="IPR012666">
    <property type="entry name" value="CbtA_put"/>
</dbReference>
<comment type="caution">
    <text evidence="2">The sequence shown here is derived from an EMBL/GenBank/DDBJ whole genome shotgun (WGS) entry which is preliminary data.</text>
</comment>
<dbReference type="OrthoDB" id="6851830at2"/>
<protein>
    <submittedName>
        <fullName evidence="2">Cobalt transporter subunit CbtA</fullName>
    </submittedName>
</protein>
<dbReference type="EMBL" id="SHKR01000015">
    <property type="protein sequence ID" value="RZU11144.1"/>
    <property type="molecule type" value="Genomic_DNA"/>
</dbReference>
<evidence type="ECO:0000313" key="3">
    <source>
        <dbReference type="Proteomes" id="UP000292027"/>
    </source>
</evidence>
<reference evidence="2 3" key="1">
    <citation type="journal article" date="2015" name="Stand. Genomic Sci.">
        <title>Genomic Encyclopedia of Bacterial and Archaeal Type Strains, Phase III: the genomes of soil and plant-associated and newly described type strains.</title>
        <authorList>
            <person name="Whitman W.B."/>
            <person name="Woyke T."/>
            <person name="Klenk H.P."/>
            <person name="Zhou Y."/>
            <person name="Lilburn T.G."/>
            <person name="Beck B.J."/>
            <person name="De Vos P."/>
            <person name="Vandamme P."/>
            <person name="Eisen J.A."/>
            <person name="Garrity G."/>
            <person name="Hugenholtz P."/>
            <person name="Kyrpides N.C."/>
        </authorList>
    </citation>
    <scope>NUCLEOTIDE SEQUENCE [LARGE SCALE GENOMIC DNA]</scope>
    <source>
        <strain evidence="2 3">VKM Ac-2540</strain>
    </source>
</reference>
<feature type="transmembrane region" description="Helical" evidence="1">
    <location>
        <begin position="75"/>
        <end position="97"/>
    </location>
</feature>
<dbReference type="Proteomes" id="UP000292027">
    <property type="component" value="Unassembled WGS sequence"/>
</dbReference>
<dbReference type="Pfam" id="PF09490">
    <property type="entry name" value="CbtA"/>
    <property type="match status" value="1"/>
</dbReference>
<feature type="transmembrane region" description="Helical" evidence="1">
    <location>
        <begin position="109"/>
        <end position="127"/>
    </location>
</feature>
<keyword evidence="3" id="KW-1185">Reference proteome</keyword>
<sequence length="285" mass="30406">MERKLILRGALAGAAAGLIAFVFARIFAEPQIQAAIDYESGRDAAQHELDHAAGLPVEHAGHEIFSRTLQANLGAGAGIVLFGVAMGALFAVAYAICLGRVGKLRPRNLAMLVALAGFLGVYFVPFLKYPANPPSIGHEDTIHDRGNLYLAMVACSIVLLIGAVLLGKRLQPRFGNWNATLLAIAAYVAIIGVLMAVLPSVGQLAANVEEFGRHATETPLPLTDEKGTIVYPGFDADRLYAFRLYSVGAQVLLWGALGLIFGPLAERLLQPRKANTEHPEPVHNA</sequence>